<dbReference type="Pfam" id="PF21748">
    <property type="entry name" value="UPF0150"/>
    <property type="match status" value="1"/>
</dbReference>
<dbReference type="EMBL" id="JAQPOK010000097">
    <property type="protein sequence ID" value="MDJ1179910.1"/>
    <property type="molecule type" value="Genomic_DNA"/>
</dbReference>
<gene>
    <name evidence="1" type="ORF">PJF56_13645</name>
</gene>
<dbReference type="RefSeq" id="WP_283763212.1">
    <property type="nucleotide sequence ID" value="NZ_JAQPOK010000097.1"/>
</dbReference>
<dbReference type="Proteomes" id="UP001231370">
    <property type="component" value="Unassembled WGS sequence"/>
</dbReference>
<accession>A0ABT7BL37</accession>
<name>A0ABT7BL37_9CYAN</name>
<protein>
    <submittedName>
        <fullName evidence="1">Type II toxin-antitoxin system HicB family antitoxin</fullName>
    </submittedName>
</protein>
<keyword evidence="2" id="KW-1185">Reference proteome</keyword>
<organism evidence="1 2">
    <name type="scientific">Roseofilum halophilum BLCC-M91</name>
    <dbReference type="NCBI Taxonomy" id="3022259"/>
    <lineage>
        <taxon>Bacteria</taxon>
        <taxon>Bacillati</taxon>
        <taxon>Cyanobacteriota</taxon>
        <taxon>Cyanophyceae</taxon>
        <taxon>Desertifilales</taxon>
        <taxon>Desertifilaceae</taxon>
        <taxon>Roseofilum</taxon>
        <taxon>Roseofilum halophilum</taxon>
    </lineage>
</organism>
<dbReference type="Gene3D" id="3.30.160.250">
    <property type="match status" value="1"/>
</dbReference>
<sequence>MIQEYLQKAMETASYEFLEEEGFYGSIPGAAGVWAMGETVEECRQELLEVLKEWVLIGVARGDELPAFDEVELKVELVG</sequence>
<dbReference type="InterPro" id="IPR035069">
    <property type="entry name" value="TTHA1013/TTHA0281-like"/>
</dbReference>
<reference evidence="1 2" key="1">
    <citation type="submission" date="2023-01" db="EMBL/GenBank/DDBJ databases">
        <title>Novel diversity within Roseofilum (Cyanobacteria; Desertifilaceae) from marine benthic mats with descriptions of four novel species.</title>
        <authorList>
            <person name="Wang Y."/>
            <person name="Berthold D.E."/>
            <person name="Hu J."/>
            <person name="Lefler F.W."/>
            <person name="Laughinghouse H.D. IV."/>
        </authorList>
    </citation>
    <scope>NUCLEOTIDE SEQUENCE [LARGE SCALE GENOMIC DNA]</scope>
    <source>
        <strain evidence="1 2">BLCC-M91</strain>
    </source>
</reference>
<comment type="caution">
    <text evidence="1">The sequence shown here is derived from an EMBL/GenBank/DDBJ whole genome shotgun (WGS) entry which is preliminary data.</text>
</comment>
<dbReference type="SUPFAM" id="SSF143100">
    <property type="entry name" value="TTHA1013/TTHA0281-like"/>
    <property type="match status" value="1"/>
</dbReference>
<dbReference type="InterPro" id="IPR049389">
    <property type="entry name" value="TTHA0281-like"/>
</dbReference>
<evidence type="ECO:0000313" key="2">
    <source>
        <dbReference type="Proteomes" id="UP001231370"/>
    </source>
</evidence>
<proteinExistence type="predicted"/>
<evidence type="ECO:0000313" key="1">
    <source>
        <dbReference type="EMBL" id="MDJ1179910.1"/>
    </source>
</evidence>